<organism evidence="3 4">
    <name type="scientific">Chrysochromulina tobinii</name>
    <dbReference type="NCBI Taxonomy" id="1460289"/>
    <lineage>
        <taxon>Eukaryota</taxon>
        <taxon>Haptista</taxon>
        <taxon>Haptophyta</taxon>
        <taxon>Prymnesiophyceae</taxon>
        <taxon>Prymnesiales</taxon>
        <taxon>Chrysochromulinaceae</taxon>
        <taxon>Chrysochromulina</taxon>
    </lineage>
</organism>
<feature type="compositionally biased region" description="Low complexity" evidence="2">
    <location>
        <begin position="69"/>
        <end position="85"/>
    </location>
</feature>
<feature type="compositionally biased region" description="Low complexity" evidence="2">
    <location>
        <begin position="20"/>
        <end position="31"/>
    </location>
</feature>
<feature type="region of interest" description="Disordered" evidence="2">
    <location>
        <begin position="621"/>
        <end position="648"/>
    </location>
</feature>
<dbReference type="EMBL" id="JWZX01002379">
    <property type="protein sequence ID" value="KOO29688.1"/>
    <property type="molecule type" value="Genomic_DNA"/>
</dbReference>
<feature type="compositionally biased region" description="Polar residues" evidence="2">
    <location>
        <begin position="32"/>
        <end position="45"/>
    </location>
</feature>
<evidence type="ECO:0000256" key="2">
    <source>
        <dbReference type="SAM" id="MobiDB-lite"/>
    </source>
</evidence>
<feature type="region of interest" description="Disordered" evidence="2">
    <location>
        <begin position="669"/>
        <end position="717"/>
    </location>
</feature>
<proteinExistence type="predicted"/>
<protein>
    <submittedName>
        <fullName evidence="3">Uncharacterized protein</fullName>
    </submittedName>
</protein>
<feature type="compositionally biased region" description="Basic and acidic residues" evidence="2">
    <location>
        <begin position="91"/>
        <end position="101"/>
    </location>
</feature>
<dbReference type="AlphaFoldDB" id="A0A0M0JU87"/>
<sequence>MKVGGSTPREREPLSSGQVTPSSPRTLSSPSQGPLSSHNAVSSSGARLWAPPLPPPINQPELISPRFISPRQKSMRSPRSPRSPRQVYTEPSDRERKRDSRPSTLRRQNSRDQLVRIAAPSTADFKEAGGMRSAPTVPKAPSLAEGTPPLSRRYAEQLAQRAGACSEKRREKAAGVAAAVEGRPAGGADATRSPPRLRESASRVLAVANAAAQAAKEYPSVAYATTAAAISRQQGIVRQQVHTRVHTVVPPKDEASANGGGLKSFAALRAAADAHASALAEKAATSAAAKWERVLNEVSPSMNEHDRRVEEERMRRARQRADFLLQRAEEEQIRAEIYALNRLMRRREQLRFEQYVKVKKLSKERAHAMRLLAKERSRTPSPSCRLPSQFVFDESICKSRLAQLLGAVTGADEIEEHEREEAVAEAVEHLIANIEIRSLLEEEVLARVDAAIDAVAGAGAATESEAATLASSAGQRWTGWHELGTDAPALAASTMPPALAASTMPAASADAVVALRLPSFGRAGTAPDMASPLASAAIGAMSARVRLEIESTLARSSRDRLEIESTLHQSRNLFRAATGGATPQLHGSSALPHGFFERAAVYGAMTGALTSRSNLDRQYVESSVLRHERRPPTNANAPDLSTLSSSAMSSSRSAVVPMGASPSLCANAFGPSRRFHREDEPPSQVLPPTTALPLSASPALAQSGSQPTPSVHGPTRAPLNIHELMHSKLAKMSLEGPLLPTSGSERLAKMSSLLATAASAEEAE</sequence>
<comment type="caution">
    <text evidence="3">The sequence shown here is derived from an EMBL/GenBank/DDBJ whole genome shotgun (WGS) entry which is preliminary data.</text>
</comment>
<evidence type="ECO:0000313" key="4">
    <source>
        <dbReference type="Proteomes" id="UP000037460"/>
    </source>
</evidence>
<name>A0A0M0JU87_9EUKA</name>
<feature type="coiled-coil region" evidence="1">
    <location>
        <begin position="307"/>
        <end position="334"/>
    </location>
</feature>
<keyword evidence="1" id="KW-0175">Coiled coil</keyword>
<feature type="non-terminal residue" evidence="3">
    <location>
        <position position="764"/>
    </location>
</feature>
<evidence type="ECO:0000313" key="3">
    <source>
        <dbReference type="EMBL" id="KOO29688.1"/>
    </source>
</evidence>
<evidence type="ECO:0000256" key="1">
    <source>
        <dbReference type="SAM" id="Coils"/>
    </source>
</evidence>
<accession>A0A0M0JU87</accession>
<gene>
    <name evidence="3" type="ORF">Ctob_006913</name>
</gene>
<keyword evidence="4" id="KW-1185">Reference proteome</keyword>
<feature type="compositionally biased region" description="Low complexity" evidence="2">
    <location>
        <begin position="686"/>
        <end position="701"/>
    </location>
</feature>
<reference evidence="4" key="1">
    <citation type="journal article" date="2015" name="PLoS Genet.">
        <title>Genome Sequence and Transcriptome Analyses of Chrysochromulina tobin: Metabolic Tools for Enhanced Algal Fitness in the Prominent Order Prymnesiales (Haptophyceae).</title>
        <authorList>
            <person name="Hovde B.T."/>
            <person name="Deodato C.R."/>
            <person name="Hunsperger H.M."/>
            <person name="Ryken S.A."/>
            <person name="Yost W."/>
            <person name="Jha R.K."/>
            <person name="Patterson J."/>
            <person name="Monnat R.J. Jr."/>
            <person name="Barlow S.B."/>
            <person name="Starkenburg S.R."/>
            <person name="Cattolico R.A."/>
        </authorList>
    </citation>
    <scope>NUCLEOTIDE SEQUENCE</scope>
    <source>
        <strain evidence="4">CCMP291</strain>
    </source>
</reference>
<feature type="region of interest" description="Disordered" evidence="2">
    <location>
        <begin position="1"/>
        <end position="150"/>
    </location>
</feature>
<dbReference type="Proteomes" id="UP000037460">
    <property type="component" value="Unassembled WGS sequence"/>
</dbReference>